<dbReference type="EMBL" id="LS483487">
    <property type="protein sequence ID" value="SQJ13099.1"/>
    <property type="molecule type" value="Genomic_DNA"/>
</dbReference>
<protein>
    <submittedName>
        <fullName evidence="1">Uncharacterized protein</fullName>
    </submittedName>
</protein>
<sequence>MGWFSSKKCETNIYIISEKVNEKVKFNFIFYSLDEGLKNDYEFLKKIRDNIGDLKEKLKTPAWEKFSLKLWYNYGKSSGPLGAVNCVAELPLDVTEGKILYAAIVNLNKKIIIPENYILPVTIKNYDNIRKSTIIF</sequence>
<accession>A0AAX2JE04</accession>
<dbReference type="GeneID" id="78454072"/>
<evidence type="ECO:0000313" key="1">
    <source>
        <dbReference type="EMBL" id="SQJ13099.1"/>
    </source>
</evidence>
<organism evidence="1 2">
    <name type="scientific">Fusobacterium ulcerans</name>
    <dbReference type="NCBI Taxonomy" id="861"/>
    <lineage>
        <taxon>Bacteria</taxon>
        <taxon>Fusobacteriati</taxon>
        <taxon>Fusobacteriota</taxon>
        <taxon>Fusobacteriia</taxon>
        <taxon>Fusobacteriales</taxon>
        <taxon>Fusobacteriaceae</taxon>
        <taxon>Fusobacterium</taxon>
    </lineage>
</organism>
<dbReference type="RefSeq" id="WP_005980424.1">
    <property type="nucleotide sequence ID" value="NZ_CABKNW010000005.1"/>
</dbReference>
<proteinExistence type="predicted"/>
<reference evidence="1 2" key="1">
    <citation type="submission" date="2018-06" db="EMBL/GenBank/DDBJ databases">
        <authorList>
            <consortium name="Pathogen Informatics"/>
            <person name="Doyle S."/>
        </authorList>
    </citation>
    <scope>NUCLEOTIDE SEQUENCE [LARGE SCALE GENOMIC DNA]</scope>
    <source>
        <strain evidence="1 2">NCTC12112</strain>
    </source>
</reference>
<dbReference type="KEGG" id="ful:C4N20_04570"/>
<dbReference type="Proteomes" id="UP000249008">
    <property type="component" value="Chromosome 1"/>
</dbReference>
<gene>
    <name evidence="1" type="ORF">NCTC12112_02801</name>
</gene>
<name>A0AAX2JE04_9FUSO</name>
<dbReference type="AlphaFoldDB" id="A0AAX2JE04"/>
<evidence type="ECO:0000313" key="2">
    <source>
        <dbReference type="Proteomes" id="UP000249008"/>
    </source>
</evidence>